<gene>
    <name evidence="1" type="ORF">A9B99_02810</name>
</gene>
<sequence length="92" mass="10385">MCYGALQPHFLGQKRQTCVYGLVTFARVRCYVTTSLLAQPPATLMADATMALPCMAHTRPVTPATTRHEDSSCWREINSLSLVHLLWHNYAY</sequence>
<evidence type="ECO:0000313" key="1">
    <source>
        <dbReference type="EMBL" id="OAT78667.1"/>
    </source>
</evidence>
<evidence type="ECO:0000313" key="2">
    <source>
        <dbReference type="Proteomes" id="UP000078225"/>
    </source>
</evidence>
<reference evidence="2" key="1">
    <citation type="submission" date="2016-05" db="EMBL/GenBank/DDBJ databases">
        <authorList>
            <person name="Behera P."/>
            <person name="Vaishampayan P."/>
            <person name="Singh N."/>
            <person name="Raina V."/>
            <person name="Suar M."/>
            <person name="Pattnaik A."/>
            <person name="Rastogi G."/>
        </authorList>
    </citation>
    <scope>NUCLEOTIDE SEQUENCE [LARGE SCALE GENOMIC DNA]</scope>
    <source>
        <strain evidence="2">MP23</strain>
    </source>
</reference>
<dbReference type="AlphaFoldDB" id="A0A1B7L8I8"/>
<comment type="caution">
    <text evidence="1">The sequence shown here is derived from an EMBL/GenBank/DDBJ whole genome shotgun (WGS) entry which is preliminary data.</text>
</comment>
<dbReference type="STRING" id="1691903.A9B99_02810"/>
<dbReference type="EMBL" id="LYRP01000001">
    <property type="protein sequence ID" value="OAT78667.1"/>
    <property type="molecule type" value="Genomic_DNA"/>
</dbReference>
<dbReference type="Proteomes" id="UP000078225">
    <property type="component" value="Unassembled WGS sequence"/>
</dbReference>
<accession>A0A1B7L8I8</accession>
<name>A0A1B7L8I8_9ENTR</name>
<organism evidence="1 2">
    <name type="scientific">Mangrovibacter phragmitis</name>
    <dbReference type="NCBI Taxonomy" id="1691903"/>
    <lineage>
        <taxon>Bacteria</taxon>
        <taxon>Pseudomonadati</taxon>
        <taxon>Pseudomonadota</taxon>
        <taxon>Gammaproteobacteria</taxon>
        <taxon>Enterobacterales</taxon>
        <taxon>Enterobacteriaceae</taxon>
        <taxon>Mangrovibacter</taxon>
    </lineage>
</organism>
<proteinExistence type="predicted"/>
<protein>
    <submittedName>
        <fullName evidence="1">Uncharacterized protein</fullName>
    </submittedName>
</protein>
<keyword evidence="2" id="KW-1185">Reference proteome</keyword>